<evidence type="ECO:0000313" key="2">
    <source>
        <dbReference type="Proteomes" id="UP000054248"/>
    </source>
</evidence>
<accession>A0A0C3PQY0</accession>
<keyword evidence="2" id="KW-1185">Reference proteome</keyword>
<dbReference type="AlphaFoldDB" id="A0A0C3PQY0"/>
<sequence>MRQTELLAGNPTSVRFLQPKRVPGLYKALLGKSRATTGFEAWAEDKDVKAKIEEEINKELTEMGYIVPSKARNQAAIGIRRRVLSTRFKKLSEEDRRAWGEVAKTGLKPGARDSMVMVDNAFDFSIDMYSRLAVDAGMRVVLLAAGRGESGFPILVQEFSPSFKKGQFLATSLGRRIKREWGEFVKEVFTGK</sequence>
<name>A0A0C3PQY0_9AGAM</name>
<proteinExistence type="predicted"/>
<organism evidence="1 2">
    <name type="scientific">Tulasnella calospora MUT 4182</name>
    <dbReference type="NCBI Taxonomy" id="1051891"/>
    <lineage>
        <taxon>Eukaryota</taxon>
        <taxon>Fungi</taxon>
        <taxon>Dikarya</taxon>
        <taxon>Basidiomycota</taxon>
        <taxon>Agaricomycotina</taxon>
        <taxon>Agaricomycetes</taxon>
        <taxon>Cantharellales</taxon>
        <taxon>Tulasnellaceae</taxon>
        <taxon>Tulasnella</taxon>
    </lineage>
</organism>
<dbReference type="EMBL" id="KN823443">
    <property type="protein sequence ID" value="KIO17015.1"/>
    <property type="molecule type" value="Genomic_DNA"/>
</dbReference>
<dbReference type="HOGENOM" id="CLU_1416131_0_0_1"/>
<dbReference type="Proteomes" id="UP000054248">
    <property type="component" value="Unassembled WGS sequence"/>
</dbReference>
<reference evidence="2" key="2">
    <citation type="submission" date="2015-01" db="EMBL/GenBank/DDBJ databases">
        <title>Evolutionary Origins and Diversification of the Mycorrhizal Mutualists.</title>
        <authorList>
            <consortium name="DOE Joint Genome Institute"/>
            <consortium name="Mycorrhizal Genomics Consortium"/>
            <person name="Kohler A."/>
            <person name="Kuo A."/>
            <person name="Nagy L.G."/>
            <person name="Floudas D."/>
            <person name="Copeland A."/>
            <person name="Barry K.W."/>
            <person name="Cichocki N."/>
            <person name="Veneault-Fourrey C."/>
            <person name="LaButti K."/>
            <person name="Lindquist E.A."/>
            <person name="Lipzen A."/>
            <person name="Lundell T."/>
            <person name="Morin E."/>
            <person name="Murat C."/>
            <person name="Riley R."/>
            <person name="Ohm R."/>
            <person name="Sun H."/>
            <person name="Tunlid A."/>
            <person name="Henrissat B."/>
            <person name="Grigoriev I.V."/>
            <person name="Hibbett D.S."/>
            <person name="Martin F."/>
        </authorList>
    </citation>
    <scope>NUCLEOTIDE SEQUENCE [LARGE SCALE GENOMIC DNA]</scope>
    <source>
        <strain evidence="2">MUT 4182</strain>
    </source>
</reference>
<evidence type="ECO:0000313" key="1">
    <source>
        <dbReference type="EMBL" id="KIO17015.1"/>
    </source>
</evidence>
<reference evidence="1 2" key="1">
    <citation type="submission" date="2014-04" db="EMBL/GenBank/DDBJ databases">
        <authorList>
            <consortium name="DOE Joint Genome Institute"/>
            <person name="Kuo A."/>
            <person name="Girlanda M."/>
            <person name="Perotto S."/>
            <person name="Kohler A."/>
            <person name="Nagy L.G."/>
            <person name="Floudas D."/>
            <person name="Copeland A."/>
            <person name="Barry K.W."/>
            <person name="Cichocki N."/>
            <person name="Veneault-Fourrey C."/>
            <person name="LaButti K."/>
            <person name="Lindquist E.A."/>
            <person name="Lipzen A."/>
            <person name="Lundell T."/>
            <person name="Morin E."/>
            <person name="Murat C."/>
            <person name="Sun H."/>
            <person name="Tunlid A."/>
            <person name="Henrissat B."/>
            <person name="Grigoriev I.V."/>
            <person name="Hibbett D.S."/>
            <person name="Martin F."/>
            <person name="Nordberg H.P."/>
            <person name="Cantor M.N."/>
            <person name="Hua S.X."/>
        </authorList>
    </citation>
    <scope>NUCLEOTIDE SEQUENCE [LARGE SCALE GENOMIC DNA]</scope>
    <source>
        <strain evidence="1 2">MUT 4182</strain>
    </source>
</reference>
<gene>
    <name evidence="1" type="ORF">M407DRAFT_229898</name>
</gene>
<protein>
    <submittedName>
        <fullName evidence="1">Uncharacterized protein</fullName>
    </submittedName>
</protein>